<comment type="caution">
    <text evidence="4">The sequence shown here is derived from an EMBL/GenBank/DDBJ whole genome shotgun (WGS) entry which is preliminary data.</text>
</comment>
<dbReference type="PROSITE" id="PS01159">
    <property type="entry name" value="WW_DOMAIN_1"/>
    <property type="match status" value="2"/>
</dbReference>
<keyword evidence="5" id="KW-1185">Reference proteome</keyword>
<evidence type="ECO:0000256" key="1">
    <source>
        <dbReference type="ARBA" id="ARBA00022468"/>
    </source>
</evidence>
<feature type="domain" description="WW" evidence="3">
    <location>
        <begin position="70"/>
        <end position="104"/>
    </location>
</feature>
<accession>A0A851NQ03</accession>
<dbReference type="PROSITE" id="PS50020">
    <property type="entry name" value="WW_DOMAIN_2"/>
    <property type="match status" value="2"/>
</dbReference>
<dbReference type="PANTHER" id="PTHR23176">
    <property type="entry name" value="RHO/RAC/CDC GTPASE-ACTIVATING PROTEIN"/>
    <property type="match status" value="1"/>
</dbReference>
<feature type="region of interest" description="Disordered" evidence="2">
    <location>
        <begin position="143"/>
        <end position="217"/>
    </location>
</feature>
<feature type="compositionally biased region" description="Low complexity" evidence="2">
    <location>
        <begin position="110"/>
        <end position="122"/>
    </location>
</feature>
<feature type="compositionally biased region" description="Polar residues" evidence="2">
    <location>
        <begin position="73"/>
        <end position="82"/>
    </location>
</feature>
<evidence type="ECO:0000313" key="4">
    <source>
        <dbReference type="EMBL" id="NXC40565.1"/>
    </source>
</evidence>
<dbReference type="GO" id="GO:0005737">
    <property type="term" value="C:cytoplasm"/>
    <property type="evidence" value="ECO:0007669"/>
    <property type="project" value="TreeGrafter"/>
</dbReference>
<proteinExistence type="predicted"/>
<dbReference type="Pfam" id="PF00397">
    <property type="entry name" value="WW"/>
    <property type="match status" value="2"/>
</dbReference>
<dbReference type="Gene3D" id="2.20.70.10">
    <property type="match status" value="2"/>
</dbReference>
<dbReference type="Proteomes" id="UP000613066">
    <property type="component" value="Unassembled WGS sequence"/>
</dbReference>
<protein>
    <submittedName>
        <fullName evidence="4">RHG27 protein</fullName>
    </submittedName>
</protein>
<dbReference type="GO" id="GO:0005096">
    <property type="term" value="F:GTPase activator activity"/>
    <property type="evidence" value="ECO:0007669"/>
    <property type="project" value="UniProtKB-KW"/>
</dbReference>
<evidence type="ECO:0000313" key="5">
    <source>
        <dbReference type="Proteomes" id="UP000613066"/>
    </source>
</evidence>
<reference evidence="4" key="1">
    <citation type="submission" date="2019-09" db="EMBL/GenBank/DDBJ databases">
        <title>Bird 10,000 Genomes (B10K) Project - Family phase.</title>
        <authorList>
            <person name="Zhang G."/>
        </authorList>
    </citation>
    <scope>NUCLEOTIDE SEQUENCE</scope>
    <source>
        <strain evidence="4">B10K-DU-001-08</strain>
        <tissue evidence="4">Muscle</tissue>
    </source>
</reference>
<dbReference type="CDD" id="cd00201">
    <property type="entry name" value="WW"/>
    <property type="match status" value="1"/>
</dbReference>
<dbReference type="PANTHER" id="PTHR23176:SF104">
    <property type="entry name" value="RHO GTPASE-ACTIVATING PROTEIN 27"/>
    <property type="match status" value="1"/>
</dbReference>
<feature type="compositionally biased region" description="Acidic residues" evidence="2">
    <location>
        <begin position="185"/>
        <end position="197"/>
    </location>
</feature>
<feature type="non-terminal residue" evidence="4">
    <location>
        <position position="1"/>
    </location>
</feature>
<dbReference type="AlphaFoldDB" id="A0A851NQ03"/>
<sequence>QVRKEPADPASHIYLNIQELQEEAAAGGTTPAAHTEPHIEPYTQPHAEPHAEPHTEPHIEPHIEPRTEHRTSSTDWETYTDTDSGHLFYYNPTTGETTWDCPFEQEDGVSPGASPSSPALSPQLAEWGRYVDEGSGQAFFYNSVTGETSWDPPAAGDGSQKMYPGLYSPAEQRPPTPETDYPDLSPDELEGDPEEDYSPLGSYEQGGASYLPPRHPE</sequence>
<dbReference type="InterPro" id="IPR036020">
    <property type="entry name" value="WW_dom_sf"/>
</dbReference>
<dbReference type="InterPro" id="IPR050729">
    <property type="entry name" value="Rho-GAP"/>
</dbReference>
<dbReference type="EMBL" id="WBMW01001399">
    <property type="protein sequence ID" value="NXC40565.1"/>
    <property type="molecule type" value="Genomic_DNA"/>
</dbReference>
<feature type="non-terminal residue" evidence="4">
    <location>
        <position position="217"/>
    </location>
</feature>
<dbReference type="OrthoDB" id="79452at2759"/>
<dbReference type="SUPFAM" id="SSF51045">
    <property type="entry name" value="WW domain"/>
    <property type="match status" value="2"/>
</dbReference>
<dbReference type="SMART" id="SM00456">
    <property type="entry name" value="WW"/>
    <property type="match status" value="2"/>
</dbReference>
<name>A0A851NQ03_9GALL</name>
<organism evidence="4 5">
    <name type="scientific">Penelope pileata</name>
    <dbReference type="NCBI Taxonomy" id="1118817"/>
    <lineage>
        <taxon>Eukaryota</taxon>
        <taxon>Metazoa</taxon>
        <taxon>Chordata</taxon>
        <taxon>Craniata</taxon>
        <taxon>Vertebrata</taxon>
        <taxon>Euteleostomi</taxon>
        <taxon>Archelosauria</taxon>
        <taxon>Archosauria</taxon>
        <taxon>Dinosauria</taxon>
        <taxon>Saurischia</taxon>
        <taxon>Theropoda</taxon>
        <taxon>Coelurosauria</taxon>
        <taxon>Aves</taxon>
        <taxon>Neognathae</taxon>
        <taxon>Galloanserae</taxon>
        <taxon>Galliformes</taxon>
        <taxon>Cracidae</taxon>
        <taxon>Penelope</taxon>
    </lineage>
</organism>
<gene>
    <name evidence="4" type="primary">Arhgap27_1</name>
    <name evidence="4" type="ORF">PENPIL_R15556</name>
</gene>
<feature type="compositionally biased region" description="Basic and acidic residues" evidence="2">
    <location>
        <begin position="47"/>
        <end position="72"/>
    </location>
</feature>
<evidence type="ECO:0000259" key="3">
    <source>
        <dbReference type="PROSITE" id="PS50020"/>
    </source>
</evidence>
<evidence type="ECO:0000256" key="2">
    <source>
        <dbReference type="SAM" id="MobiDB-lite"/>
    </source>
</evidence>
<feature type="region of interest" description="Disordered" evidence="2">
    <location>
        <begin position="1"/>
        <end position="125"/>
    </location>
</feature>
<feature type="compositionally biased region" description="Low complexity" evidence="2">
    <location>
        <begin position="23"/>
        <end position="34"/>
    </location>
</feature>
<keyword evidence="1" id="KW-0343">GTPase activation</keyword>
<dbReference type="InterPro" id="IPR001202">
    <property type="entry name" value="WW_dom"/>
</dbReference>
<feature type="domain" description="WW" evidence="3">
    <location>
        <begin position="121"/>
        <end position="155"/>
    </location>
</feature>